<proteinExistence type="predicted"/>
<organism evidence="2 3">
    <name type="scientific">Rattus norvegicus</name>
    <name type="common">Rat</name>
    <dbReference type="NCBI Taxonomy" id="10116"/>
    <lineage>
        <taxon>Eukaryota</taxon>
        <taxon>Metazoa</taxon>
        <taxon>Chordata</taxon>
        <taxon>Craniata</taxon>
        <taxon>Vertebrata</taxon>
        <taxon>Euteleostomi</taxon>
        <taxon>Mammalia</taxon>
        <taxon>Eutheria</taxon>
        <taxon>Euarchontoglires</taxon>
        <taxon>Glires</taxon>
        <taxon>Rodentia</taxon>
        <taxon>Myomorpha</taxon>
        <taxon>Muroidea</taxon>
        <taxon>Muridae</taxon>
        <taxon>Murinae</taxon>
        <taxon>Rattus</taxon>
    </lineage>
</organism>
<keyword evidence="1" id="KW-0812">Transmembrane</keyword>
<gene>
    <name evidence="2" type="ORF">rCG_24906</name>
</gene>
<sequence length="82" mass="9627">MVCFSIYPTPGFSLSLMGKELEAIFKIFLFREDLFCYFCFVLFCFVLFCFVLFQDRVSLWSTGCWNLLCRPGWSQTGRSTCL</sequence>
<reference evidence="3" key="1">
    <citation type="submission" date="2005-09" db="EMBL/GenBank/DDBJ databases">
        <authorList>
            <person name="Mural R.J."/>
            <person name="Li P.W."/>
            <person name="Adams M.D."/>
            <person name="Amanatides P.G."/>
            <person name="Baden-Tillson H."/>
            <person name="Barnstead M."/>
            <person name="Chin S.H."/>
            <person name="Dew I."/>
            <person name="Evans C.A."/>
            <person name="Ferriera S."/>
            <person name="Flanigan M."/>
            <person name="Fosler C."/>
            <person name="Glodek A."/>
            <person name="Gu Z."/>
            <person name="Holt R.A."/>
            <person name="Jennings D."/>
            <person name="Kraft C.L."/>
            <person name="Lu F."/>
            <person name="Nguyen T."/>
            <person name="Nusskern D.R."/>
            <person name="Pfannkoch C.M."/>
            <person name="Sitter C."/>
            <person name="Sutton G.G."/>
            <person name="Venter J.C."/>
            <person name="Wang Z."/>
            <person name="Woodage T."/>
            <person name="Zheng X.H."/>
            <person name="Zhong F."/>
        </authorList>
    </citation>
    <scope>NUCLEOTIDE SEQUENCE [LARGE SCALE GENOMIC DNA]</scope>
    <source>
        <strain>BN</strain>
        <strain evidence="3">Sprague-Dawley</strain>
    </source>
</reference>
<evidence type="ECO:0000256" key="1">
    <source>
        <dbReference type="SAM" id="Phobius"/>
    </source>
</evidence>
<protein>
    <submittedName>
        <fullName evidence="2">RCG24906</fullName>
    </submittedName>
</protein>
<evidence type="ECO:0000313" key="3">
    <source>
        <dbReference type="Proteomes" id="UP000234681"/>
    </source>
</evidence>
<accession>A6JBM7</accession>
<dbReference type="AlphaFoldDB" id="A6JBM7"/>
<evidence type="ECO:0000313" key="2">
    <source>
        <dbReference type="EMBL" id="EDM08404.1"/>
    </source>
</evidence>
<keyword evidence="1" id="KW-0472">Membrane</keyword>
<name>A6JBM7_RAT</name>
<keyword evidence="1" id="KW-1133">Transmembrane helix</keyword>
<feature type="transmembrane region" description="Helical" evidence="1">
    <location>
        <begin position="34"/>
        <end position="53"/>
    </location>
</feature>
<dbReference type="Proteomes" id="UP000234681">
    <property type="component" value="Chromosome 1"/>
</dbReference>
<dbReference type="EMBL" id="CH473980">
    <property type="protein sequence ID" value="EDM08404.1"/>
    <property type="molecule type" value="Genomic_DNA"/>
</dbReference>